<accession>A0AB34KF16</accession>
<sequence length="100" mass="10262">MPLLLVTGGSTPRDGSLMAEGDSAARVDDLSIAVDDPTAIPDDPMAPDKIPAIDNSAATLGDPMAVEDLAMPPDNSMATRHGGDGAENVGESHRILPQFP</sequence>
<reference evidence="2 3" key="1">
    <citation type="journal article" date="2020" name="Microbiol. Resour. Announc.">
        <title>Draft Genome Sequence of a Cladosporium Species Isolated from the Mesophotic Ascidian Didemnum maculosum.</title>
        <authorList>
            <person name="Gioti A."/>
            <person name="Siaperas R."/>
            <person name="Nikolaivits E."/>
            <person name="Le Goff G."/>
            <person name="Ouazzani J."/>
            <person name="Kotoulas G."/>
            <person name="Topakas E."/>
        </authorList>
    </citation>
    <scope>NUCLEOTIDE SEQUENCE [LARGE SCALE GENOMIC DNA]</scope>
    <source>
        <strain evidence="2 3">TM138-S3</strain>
    </source>
</reference>
<proteinExistence type="predicted"/>
<dbReference type="Proteomes" id="UP000803884">
    <property type="component" value="Unassembled WGS sequence"/>
</dbReference>
<evidence type="ECO:0000313" key="2">
    <source>
        <dbReference type="EMBL" id="KAL1581935.1"/>
    </source>
</evidence>
<gene>
    <name evidence="2" type="ORF">WHR41_09517</name>
</gene>
<evidence type="ECO:0000313" key="3">
    <source>
        <dbReference type="Proteomes" id="UP000803884"/>
    </source>
</evidence>
<dbReference type="EMBL" id="JAAQHG020000096">
    <property type="protein sequence ID" value="KAL1581935.1"/>
    <property type="molecule type" value="Genomic_DNA"/>
</dbReference>
<dbReference type="GeneID" id="96010958"/>
<dbReference type="AlphaFoldDB" id="A0AB34KF16"/>
<name>A0AB34KF16_9PEZI</name>
<dbReference type="RefSeq" id="XP_069225042.1">
    <property type="nucleotide sequence ID" value="XM_069378120.1"/>
</dbReference>
<keyword evidence="3" id="KW-1185">Reference proteome</keyword>
<feature type="region of interest" description="Disordered" evidence="1">
    <location>
        <begin position="69"/>
        <end position="100"/>
    </location>
</feature>
<organism evidence="2 3">
    <name type="scientific">Cladosporium halotolerans</name>
    <dbReference type="NCBI Taxonomy" id="1052096"/>
    <lineage>
        <taxon>Eukaryota</taxon>
        <taxon>Fungi</taxon>
        <taxon>Dikarya</taxon>
        <taxon>Ascomycota</taxon>
        <taxon>Pezizomycotina</taxon>
        <taxon>Dothideomycetes</taxon>
        <taxon>Dothideomycetidae</taxon>
        <taxon>Cladosporiales</taxon>
        <taxon>Cladosporiaceae</taxon>
        <taxon>Cladosporium</taxon>
    </lineage>
</organism>
<evidence type="ECO:0000256" key="1">
    <source>
        <dbReference type="SAM" id="MobiDB-lite"/>
    </source>
</evidence>
<comment type="caution">
    <text evidence="2">The sequence shown here is derived from an EMBL/GenBank/DDBJ whole genome shotgun (WGS) entry which is preliminary data.</text>
</comment>
<protein>
    <submittedName>
        <fullName evidence="2">Uncharacterized protein</fullName>
    </submittedName>
</protein>